<keyword evidence="6 9" id="KW-1133">Transmembrane helix</keyword>
<dbReference type="PROSITE" id="PS50216">
    <property type="entry name" value="DHHC"/>
    <property type="match status" value="1"/>
</dbReference>
<feature type="repeat" description="ANK" evidence="8">
    <location>
        <begin position="392"/>
        <end position="424"/>
    </location>
</feature>
<dbReference type="Pfam" id="PF01529">
    <property type="entry name" value="DHHC"/>
    <property type="match status" value="1"/>
</dbReference>
<dbReference type="InterPro" id="IPR001594">
    <property type="entry name" value="Palmitoyltrfase_DHHC"/>
</dbReference>
<dbReference type="GO" id="GO:0019706">
    <property type="term" value="F:protein-cysteine S-palmitoyltransferase activity"/>
    <property type="evidence" value="ECO:0007669"/>
    <property type="project" value="UniProtKB-EC"/>
</dbReference>
<evidence type="ECO:0000256" key="7">
    <source>
        <dbReference type="ARBA" id="ARBA00023136"/>
    </source>
</evidence>
<keyword evidence="8" id="KW-0040">ANK repeat</keyword>
<dbReference type="AlphaFoldDB" id="A0A7S0WNY0"/>
<name>A0A7S0WNY0_9CHLO</name>
<reference evidence="13" key="1">
    <citation type="submission" date="2021-01" db="EMBL/GenBank/DDBJ databases">
        <authorList>
            <person name="Corre E."/>
            <person name="Pelletier E."/>
            <person name="Niang G."/>
            <person name="Scheremetjew M."/>
            <person name="Finn R."/>
            <person name="Kale V."/>
            <person name="Holt S."/>
            <person name="Cochrane G."/>
            <person name="Meng A."/>
            <person name="Brown T."/>
            <person name="Cohen L."/>
        </authorList>
    </citation>
    <scope>NUCLEOTIDE SEQUENCE</scope>
    <source>
        <strain evidence="13">CCMP722</strain>
    </source>
</reference>
<gene>
    <name evidence="13" type="ORF">POBO1169_LOCUS12692</name>
</gene>
<comment type="similarity">
    <text evidence="3 9">Belongs to the DHHC palmitoyltransferase family.</text>
</comment>
<feature type="domain" description="Phospholipase/carboxylesterase/thioesterase" evidence="12">
    <location>
        <begin position="71"/>
        <end position="257"/>
    </location>
</feature>
<dbReference type="InterPro" id="IPR036770">
    <property type="entry name" value="Ankyrin_rpt-contain_sf"/>
</dbReference>
<feature type="transmembrane region" description="Helical" evidence="9">
    <location>
        <begin position="491"/>
        <end position="513"/>
    </location>
</feature>
<evidence type="ECO:0000259" key="12">
    <source>
        <dbReference type="Pfam" id="PF02230"/>
    </source>
</evidence>
<feature type="transmembrane region" description="Helical" evidence="9">
    <location>
        <begin position="533"/>
        <end position="550"/>
    </location>
</feature>
<dbReference type="EC" id="2.3.1.225" evidence="9"/>
<dbReference type="InterPro" id="IPR003140">
    <property type="entry name" value="PLipase/COase/thioEstase"/>
</dbReference>
<accession>A0A7S0WNY0</accession>
<evidence type="ECO:0000256" key="2">
    <source>
        <dbReference type="ARBA" id="ARBA00006499"/>
    </source>
</evidence>
<dbReference type="Gene3D" id="3.40.50.1820">
    <property type="entry name" value="alpha/beta hydrolase"/>
    <property type="match status" value="1"/>
</dbReference>
<dbReference type="SUPFAM" id="SSF53474">
    <property type="entry name" value="alpha/beta-Hydrolases"/>
    <property type="match status" value="1"/>
</dbReference>
<dbReference type="Pfam" id="PF13606">
    <property type="entry name" value="Ank_3"/>
    <property type="match status" value="1"/>
</dbReference>
<feature type="transmembrane region" description="Helical" evidence="9">
    <location>
        <begin position="458"/>
        <end position="479"/>
    </location>
</feature>
<proteinExistence type="inferred from homology"/>
<dbReference type="PROSITE" id="PS50088">
    <property type="entry name" value="ANK_REPEAT"/>
    <property type="match status" value="1"/>
</dbReference>
<comment type="subcellular location">
    <subcellularLocation>
        <location evidence="1">Membrane</location>
        <topology evidence="1">Multi-pass membrane protein</topology>
    </subcellularLocation>
</comment>
<sequence>MQIPRVCKDALQRYYSYHEARAPRISVTHVEPKTGYPHNGTLIWLCGIGELPNEPVLGPLLTGDPAAKLKAYLHPAMPDFRLVIPRPPMRAVQMTGNRCPAWWDVESANTYPDYEDVDGITESAEFVRSLVRAEIEKGTPPSRIILAGFSQGAALALHCACTVLEDKLLAVLCFAGWLPLCRRVFHDEGIAIRPPKFTSSNHDTPIFLHCVEEDLYVPWKAGEMVSKILQTAGFHQTHLRLMDGSGHSCSRPHMQQGWDWLEPLIVRELERGQNDGDDLEAGMSRSGGGVVGSATLPSHNVPETSIKTATLAMPDEQQSALYVFQNGICAPLSEGAKGAQDWLDVGASAAQWSASDRSRYLRILFDSVHIGDTQSMLQVLKAGVCIDTCDQRGDTLLHHAARNNDMRMVAELWKLGADANAYNRAGDSPATISAKCMTERNAGSFAATFGIEPKEDLYVAYQLAGMRVLAGLLMLRARLPWLRLRAWTKVSVYGVPSCMTGLMFYMVYLPLHWLGLHLYNRCPEEDQPLDVRVVYGGMAAVLSLQMGCMLSDPGYIRRSPEQPVEQPVDQNSSEREDRSPSTGHCTALLTGLKYCVQCRVWQIKEAHHCHTCQACVLRRDHHCLWVANCVGYRNAALFLSFYTAFLVTASASLAALTFLLVAQADRFREEYSVIGLLGWLVVAIGGVSIYMFGDAYFTTIDLWSHGVTSHEDASRKRKARLAFNLSRLRSGGGKLRQDTEQPVREDPLAVRLLHLWRMLTRNAVTVQARNYAE</sequence>
<evidence type="ECO:0000256" key="1">
    <source>
        <dbReference type="ARBA" id="ARBA00004141"/>
    </source>
</evidence>
<evidence type="ECO:0000259" key="11">
    <source>
        <dbReference type="Pfam" id="PF01529"/>
    </source>
</evidence>
<evidence type="ECO:0000256" key="9">
    <source>
        <dbReference type="RuleBase" id="RU079119"/>
    </source>
</evidence>
<dbReference type="PROSITE" id="PS50297">
    <property type="entry name" value="ANK_REP_REGION"/>
    <property type="match status" value="1"/>
</dbReference>
<keyword evidence="4 9" id="KW-0812">Transmembrane</keyword>
<feature type="transmembrane region" description="Helical" evidence="9">
    <location>
        <begin position="641"/>
        <end position="661"/>
    </location>
</feature>
<keyword evidence="5" id="KW-0378">Hydrolase</keyword>
<feature type="domain" description="Palmitoyltransferase DHHC" evidence="11">
    <location>
        <begin position="592"/>
        <end position="714"/>
    </location>
</feature>
<feature type="region of interest" description="Disordered" evidence="10">
    <location>
        <begin position="561"/>
        <end position="583"/>
    </location>
</feature>
<evidence type="ECO:0000256" key="8">
    <source>
        <dbReference type="PROSITE-ProRule" id="PRU00023"/>
    </source>
</evidence>
<dbReference type="Gene3D" id="1.25.40.20">
    <property type="entry name" value="Ankyrin repeat-containing domain"/>
    <property type="match status" value="1"/>
</dbReference>
<dbReference type="GO" id="GO:0016020">
    <property type="term" value="C:membrane"/>
    <property type="evidence" value="ECO:0007669"/>
    <property type="project" value="UniProtKB-SubCell"/>
</dbReference>
<protein>
    <recommendedName>
        <fullName evidence="9">S-acyltransferase</fullName>
        <ecNumber evidence="9">2.3.1.225</ecNumber>
    </recommendedName>
    <alternativeName>
        <fullName evidence="9">Palmitoyltransferase</fullName>
    </alternativeName>
</protein>
<keyword evidence="9" id="KW-0808">Transferase</keyword>
<dbReference type="InterPro" id="IPR029058">
    <property type="entry name" value="AB_hydrolase_fold"/>
</dbReference>
<dbReference type="Pfam" id="PF02230">
    <property type="entry name" value="Abhydrolase_2"/>
    <property type="match status" value="1"/>
</dbReference>
<dbReference type="SUPFAM" id="SSF48403">
    <property type="entry name" value="Ankyrin repeat"/>
    <property type="match status" value="1"/>
</dbReference>
<dbReference type="EMBL" id="HBFA01024946">
    <property type="protein sequence ID" value="CAD8675425.1"/>
    <property type="molecule type" value="Transcribed_RNA"/>
</dbReference>
<evidence type="ECO:0000313" key="13">
    <source>
        <dbReference type="EMBL" id="CAD8675425.1"/>
    </source>
</evidence>
<feature type="transmembrane region" description="Helical" evidence="9">
    <location>
        <begin position="673"/>
        <end position="693"/>
    </location>
</feature>
<evidence type="ECO:0000256" key="4">
    <source>
        <dbReference type="ARBA" id="ARBA00022692"/>
    </source>
</evidence>
<evidence type="ECO:0000256" key="5">
    <source>
        <dbReference type="ARBA" id="ARBA00022801"/>
    </source>
</evidence>
<keyword evidence="9" id="KW-0012">Acyltransferase</keyword>
<comment type="domain">
    <text evidence="9">The DHHC domain is required for palmitoyltransferase activity.</text>
</comment>
<dbReference type="InterPro" id="IPR050565">
    <property type="entry name" value="LYPA1-2/EST-like"/>
</dbReference>
<evidence type="ECO:0000256" key="10">
    <source>
        <dbReference type="SAM" id="MobiDB-lite"/>
    </source>
</evidence>
<organism evidence="13">
    <name type="scientific">Pyramimonas obovata</name>
    <dbReference type="NCBI Taxonomy" id="1411642"/>
    <lineage>
        <taxon>Eukaryota</taxon>
        <taxon>Viridiplantae</taxon>
        <taxon>Chlorophyta</taxon>
        <taxon>Pyramimonadophyceae</taxon>
        <taxon>Pyramimonadales</taxon>
        <taxon>Pyramimonadaceae</taxon>
        <taxon>Pyramimonas</taxon>
        <taxon>Pyramimonas incertae sedis</taxon>
    </lineage>
</organism>
<dbReference type="PANTHER" id="PTHR10655">
    <property type="entry name" value="LYSOPHOSPHOLIPASE-RELATED"/>
    <property type="match status" value="1"/>
</dbReference>
<evidence type="ECO:0000256" key="3">
    <source>
        <dbReference type="ARBA" id="ARBA00008574"/>
    </source>
</evidence>
<dbReference type="PANTHER" id="PTHR10655:SF17">
    <property type="entry name" value="LYSOPHOSPHOLIPASE-LIKE PROTEIN 1"/>
    <property type="match status" value="1"/>
</dbReference>
<comment type="similarity">
    <text evidence="2">Belongs to the AB hydrolase superfamily. AB hydrolase 2 family.</text>
</comment>
<keyword evidence="7 9" id="KW-0472">Membrane</keyword>
<dbReference type="InterPro" id="IPR002110">
    <property type="entry name" value="Ankyrin_rpt"/>
</dbReference>
<comment type="catalytic activity">
    <reaction evidence="9">
        <text>L-cysteinyl-[protein] + hexadecanoyl-CoA = S-hexadecanoyl-L-cysteinyl-[protein] + CoA</text>
        <dbReference type="Rhea" id="RHEA:36683"/>
        <dbReference type="Rhea" id="RHEA-COMP:10131"/>
        <dbReference type="Rhea" id="RHEA-COMP:11032"/>
        <dbReference type="ChEBI" id="CHEBI:29950"/>
        <dbReference type="ChEBI" id="CHEBI:57287"/>
        <dbReference type="ChEBI" id="CHEBI:57379"/>
        <dbReference type="ChEBI" id="CHEBI:74151"/>
        <dbReference type="EC" id="2.3.1.225"/>
    </reaction>
</comment>
<evidence type="ECO:0000256" key="6">
    <source>
        <dbReference type="ARBA" id="ARBA00022989"/>
    </source>
</evidence>
<dbReference type="GO" id="GO:0016787">
    <property type="term" value="F:hydrolase activity"/>
    <property type="evidence" value="ECO:0007669"/>
    <property type="project" value="UniProtKB-KW"/>
</dbReference>